<dbReference type="Pfam" id="PF12724">
    <property type="entry name" value="Flavodoxin_5"/>
    <property type="match status" value="1"/>
</dbReference>
<dbReference type="AlphaFoldDB" id="A0A084JA08"/>
<feature type="domain" description="Flavodoxin-like" evidence="2">
    <location>
        <begin position="4"/>
        <end position="151"/>
    </location>
</feature>
<protein>
    <submittedName>
        <fullName evidence="3">Flavodoxin</fullName>
    </submittedName>
</protein>
<organism evidence="3 4">
    <name type="scientific">Clostridium sulfidigenes</name>
    <dbReference type="NCBI Taxonomy" id="318464"/>
    <lineage>
        <taxon>Bacteria</taxon>
        <taxon>Bacillati</taxon>
        <taxon>Bacillota</taxon>
        <taxon>Clostridia</taxon>
        <taxon>Eubacteriales</taxon>
        <taxon>Clostridiaceae</taxon>
        <taxon>Clostridium</taxon>
    </lineage>
</organism>
<evidence type="ECO:0000259" key="2">
    <source>
        <dbReference type="PROSITE" id="PS50902"/>
    </source>
</evidence>
<dbReference type="InterPro" id="IPR052200">
    <property type="entry name" value="Protoporphyrinogen_IX_DH"/>
</dbReference>
<reference evidence="3 4" key="1">
    <citation type="submission" date="2014-07" db="EMBL/GenBank/DDBJ databases">
        <title>Draft genome of Clostridium sulfidigenes 113A isolated from sediments associated with methane hydrate from Krishna Godavari basin.</title>
        <authorList>
            <person name="Honkalas V.S."/>
            <person name="Dabir A.P."/>
            <person name="Arora P."/>
            <person name="Dhakephalkar P.K."/>
        </authorList>
    </citation>
    <scope>NUCLEOTIDE SEQUENCE [LARGE SCALE GENOMIC DNA]</scope>
    <source>
        <strain evidence="3 4">113A</strain>
    </source>
</reference>
<dbReference type="GO" id="GO:0009055">
    <property type="term" value="F:electron transfer activity"/>
    <property type="evidence" value="ECO:0007669"/>
    <property type="project" value="InterPro"/>
</dbReference>
<evidence type="ECO:0000313" key="4">
    <source>
        <dbReference type="Proteomes" id="UP000028542"/>
    </source>
</evidence>
<dbReference type="RefSeq" id="WP_035133850.1">
    <property type="nucleotide sequence ID" value="NZ_JPMD01000030.1"/>
</dbReference>
<dbReference type="Gene3D" id="3.40.50.360">
    <property type="match status" value="1"/>
</dbReference>
<dbReference type="InterPro" id="IPR001226">
    <property type="entry name" value="Flavodoxin_CS"/>
</dbReference>
<dbReference type="SUPFAM" id="SSF52218">
    <property type="entry name" value="Flavoproteins"/>
    <property type="match status" value="1"/>
</dbReference>
<dbReference type="InterPro" id="IPR026816">
    <property type="entry name" value="Flavodoxin_dom"/>
</dbReference>
<dbReference type="GO" id="GO:0016651">
    <property type="term" value="F:oxidoreductase activity, acting on NAD(P)H"/>
    <property type="evidence" value="ECO:0007669"/>
    <property type="project" value="UniProtKB-ARBA"/>
</dbReference>
<keyword evidence="4" id="KW-1185">Reference proteome</keyword>
<dbReference type="PANTHER" id="PTHR38030">
    <property type="entry name" value="PROTOPORPHYRINOGEN IX DEHYDROGENASE [MENAQUINONE]"/>
    <property type="match status" value="1"/>
</dbReference>
<dbReference type="PANTHER" id="PTHR38030:SF2">
    <property type="entry name" value="PROTOPORPHYRINOGEN IX DEHYDROGENASE [QUINONE]"/>
    <property type="match status" value="1"/>
</dbReference>
<comment type="caution">
    <text evidence="3">The sequence shown here is derived from an EMBL/GenBank/DDBJ whole genome shotgun (WGS) entry which is preliminary data.</text>
</comment>
<keyword evidence="1" id="KW-1133">Transmembrane helix</keyword>
<feature type="transmembrane region" description="Helical" evidence="1">
    <location>
        <begin position="47"/>
        <end position="65"/>
    </location>
</feature>
<name>A0A084JA08_9CLOT</name>
<dbReference type="GO" id="GO:0070819">
    <property type="term" value="F:menaquinone-dependent protoporphyrinogen oxidase activity"/>
    <property type="evidence" value="ECO:0007669"/>
    <property type="project" value="TreeGrafter"/>
</dbReference>
<dbReference type="GO" id="GO:0010181">
    <property type="term" value="F:FMN binding"/>
    <property type="evidence" value="ECO:0007669"/>
    <property type="project" value="InterPro"/>
</dbReference>
<accession>A0A084JA08</accession>
<dbReference type="PROSITE" id="PS00201">
    <property type="entry name" value="FLAVODOXIN"/>
    <property type="match status" value="1"/>
</dbReference>
<evidence type="ECO:0000313" key="3">
    <source>
        <dbReference type="EMBL" id="KEZ85792.1"/>
    </source>
</evidence>
<gene>
    <name evidence="3" type="ORF">IO99_12875</name>
</gene>
<sequence>MENIVVLYQSKYGATKKYAEWLAEELSSDIIETKQADIEQVAKYDTIILGGGIYATGIAGVSFLRKHYEKLKGKRIVVFAVGASPYDEKAMIAIKERNFKEKLNEIPCFYCRGAWNEKSMSWKDKTLCNILKKAVAKKDPNKYEPWEAALMQAIGSNFDWTNKENLKPLIEFIQTKL</sequence>
<dbReference type="InterPro" id="IPR008254">
    <property type="entry name" value="Flavodoxin/NO_synth"/>
</dbReference>
<keyword evidence="1" id="KW-0812">Transmembrane</keyword>
<dbReference type="EMBL" id="JPMD01000030">
    <property type="protein sequence ID" value="KEZ85792.1"/>
    <property type="molecule type" value="Genomic_DNA"/>
</dbReference>
<dbReference type="GO" id="GO:0006783">
    <property type="term" value="P:heme biosynthetic process"/>
    <property type="evidence" value="ECO:0007669"/>
    <property type="project" value="TreeGrafter"/>
</dbReference>
<dbReference type="PROSITE" id="PS50902">
    <property type="entry name" value="FLAVODOXIN_LIKE"/>
    <property type="match status" value="1"/>
</dbReference>
<dbReference type="STRING" id="318464.IO99_12875"/>
<dbReference type="Proteomes" id="UP000028542">
    <property type="component" value="Unassembled WGS sequence"/>
</dbReference>
<evidence type="ECO:0000256" key="1">
    <source>
        <dbReference type="SAM" id="Phobius"/>
    </source>
</evidence>
<dbReference type="InterPro" id="IPR029039">
    <property type="entry name" value="Flavoprotein-like_sf"/>
</dbReference>
<proteinExistence type="predicted"/>
<keyword evidence="1" id="KW-0472">Membrane</keyword>
<dbReference type="eggNOG" id="COG4635">
    <property type="taxonomic scope" value="Bacteria"/>
</dbReference>